<reference evidence="2" key="1">
    <citation type="journal article" date="2019" name="Int. J. Syst. Evol. Microbiol.">
        <title>The Global Catalogue of Microorganisms (GCM) 10K type strain sequencing project: providing services to taxonomists for standard genome sequencing and annotation.</title>
        <authorList>
            <consortium name="The Broad Institute Genomics Platform"/>
            <consortium name="The Broad Institute Genome Sequencing Center for Infectious Disease"/>
            <person name="Wu L."/>
            <person name="Ma J."/>
        </authorList>
    </citation>
    <scope>NUCLEOTIDE SEQUENCE [LARGE SCALE GENOMIC DNA]</scope>
    <source>
        <strain evidence="2">CGMCC 1.15288</strain>
    </source>
</reference>
<sequence length="203" mass="23825">MVSVTSKKLTHNWPLPVKKSNFELKVLYFKSLYPSARLVENFGHTFLIDESKYVFIAFKGRRATNPVVTMSFQSVECLNDYYHSYVRRILREVETKRLRRIRAEKKNEKEIQPGKIFYTACGCDQIKIEFFQIVAVKGRSVTIQKIEQLRTYNSVDHGLTRGIKDSFIEAPVHLRIGTHGIRIDAVQYLNYWDKKAVYWCSYA</sequence>
<protein>
    <submittedName>
        <fullName evidence="1">Uncharacterized protein</fullName>
    </submittedName>
</protein>
<evidence type="ECO:0000313" key="2">
    <source>
        <dbReference type="Proteomes" id="UP000600214"/>
    </source>
</evidence>
<comment type="caution">
    <text evidence="1">The sequence shown here is derived from an EMBL/GenBank/DDBJ whole genome shotgun (WGS) entry which is preliminary data.</text>
</comment>
<organism evidence="1 2">
    <name type="scientific">Dyadobacter endophyticus</name>
    <dbReference type="NCBI Taxonomy" id="1749036"/>
    <lineage>
        <taxon>Bacteria</taxon>
        <taxon>Pseudomonadati</taxon>
        <taxon>Bacteroidota</taxon>
        <taxon>Cytophagia</taxon>
        <taxon>Cytophagales</taxon>
        <taxon>Spirosomataceae</taxon>
        <taxon>Dyadobacter</taxon>
    </lineage>
</organism>
<proteinExistence type="predicted"/>
<dbReference type="RefSeq" id="WP_188939382.1">
    <property type="nucleotide sequence ID" value="NZ_BMIA01000009.1"/>
</dbReference>
<name>A0ABQ1ZD64_9BACT</name>
<dbReference type="EMBL" id="BMIA01000009">
    <property type="protein sequence ID" value="GGH55857.1"/>
    <property type="molecule type" value="Genomic_DNA"/>
</dbReference>
<accession>A0ABQ1ZD64</accession>
<dbReference type="Proteomes" id="UP000600214">
    <property type="component" value="Unassembled WGS sequence"/>
</dbReference>
<evidence type="ECO:0000313" key="1">
    <source>
        <dbReference type="EMBL" id="GGH55857.1"/>
    </source>
</evidence>
<keyword evidence="2" id="KW-1185">Reference proteome</keyword>
<gene>
    <name evidence="1" type="ORF">GCM10007423_63850</name>
</gene>